<dbReference type="Proteomes" id="UP000215914">
    <property type="component" value="Unassembled WGS sequence"/>
</dbReference>
<dbReference type="Gramene" id="mRNA:HanXRQr2_Chr05g0193211">
    <property type="protein sequence ID" value="CDS:HanXRQr2_Chr05g0193211.1"/>
    <property type="gene ID" value="HanXRQr2_Chr05g0193211"/>
</dbReference>
<dbReference type="EMBL" id="MNCJ02000320">
    <property type="protein sequence ID" value="KAF5804094.1"/>
    <property type="molecule type" value="Genomic_DNA"/>
</dbReference>
<keyword evidence="2" id="KW-1185">Reference proteome</keyword>
<evidence type="ECO:0000313" key="2">
    <source>
        <dbReference type="Proteomes" id="UP000215914"/>
    </source>
</evidence>
<organism evidence="1 2">
    <name type="scientific">Helianthus annuus</name>
    <name type="common">Common sunflower</name>
    <dbReference type="NCBI Taxonomy" id="4232"/>
    <lineage>
        <taxon>Eukaryota</taxon>
        <taxon>Viridiplantae</taxon>
        <taxon>Streptophyta</taxon>
        <taxon>Embryophyta</taxon>
        <taxon>Tracheophyta</taxon>
        <taxon>Spermatophyta</taxon>
        <taxon>Magnoliopsida</taxon>
        <taxon>eudicotyledons</taxon>
        <taxon>Gunneridae</taxon>
        <taxon>Pentapetalae</taxon>
        <taxon>asterids</taxon>
        <taxon>campanulids</taxon>
        <taxon>Asterales</taxon>
        <taxon>Asteraceae</taxon>
        <taxon>Asteroideae</taxon>
        <taxon>Heliantheae alliance</taxon>
        <taxon>Heliantheae</taxon>
        <taxon>Helianthus</taxon>
    </lineage>
</organism>
<gene>
    <name evidence="1" type="ORF">HanXRQr2_Chr05g0193211</name>
</gene>
<protein>
    <submittedName>
        <fullName evidence="1">Uncharacterized protein</fullName>
    </submittedName>
</protein>
<proteinExistence type="predicted"/>
<sequence length="83" mass="8924">MKRSKLITIDASERARTETRTLRIVASSVFSGTVNLGALLDVQASESGVSSRAATTFFEADRVFSSEEESRDVNSNNCFGAAC</sequence>
<reference evidence="1" key="2">
    <citation type="submission" date="2020-06" db="EMBL/GenBank/DDBJ databases">
        <title>Helianthus annuus Genome sequencing and assembly Release 2.</title>
        <authorList>
            <person name="Gouzy J."/>
            <person name="Langlade N."/>
            <person name="Munos S."/>
        </authorList>
    </citation>
    <scope>NUCLEOTIDE SEQUENCE</scope>
    <source>
        <tissue evidence="1">Leaves</tissue>
    </source>
</reference>
<dbReference type="AlphaFoldDB" id="A0A9K3NKZ5"/>
<accession>A0A9K3NKZ5</accession>
<reference evidence="1" key="1">
    <citation type="journal article" date="2017" name="Nature">
        <title>The sunflower genome provides insights into oil metabolism, flowering and Asterid evolution.</title>
        <authorList>
            <person name="Badouin H."/>
            <person name="Gouzy J."/>
            <person name="Grassa C.J."/>
            <person name="Murat F."/>
            <person name="Staton S.E."/>
            <person name="Cottret L."/>
            <person name="Lelandais-Briere C."/>
            <person name="Owens G.L."/>
            <person name="Carrere S."/>
            <person name="Mayjonade B."/>
            <person name="Legrand L."/>
            <person name="Gill N."/>
            <person name="Kane N.C."/>
            <person name="Bowers J.E."/>
            <person name="Hubner S."/>
            <person name="Bellec A."/>
            <person name="Berard A."/>
            <person name="Berges H."/>
            <person name="Blanchet N."/>
            <person name="Boniface M.C."/>
            <person name="Brunel D."/>
            <person name="Catrice O."/>
            <person name="Chaidir N."/>
            <person name="Claudel C."/>
            <person name="Donnadieu C."/>
            <person name="Faraut T."/>
            <person name="Fievet G."/>
            <person name="Helmstetter N."/>
            <person name="King M."/>
            <person name="Knapp S.J."/>
            <person name="Lai Z."/>
            <person name="Le Paslier M.C."/>
            <person name="Lippi Y."/>
            <person name="Lorenzon L."/>
            <person name="Mandel J.R."/>
            <person name="Marage G."/>
            <person name="Marchand G."/>
            <person name="Marquand E."/>
            <person name="Bret-Mestries E."/>
            <person name="Morien E."/>
            <person name="Nambeesan S."/>
            <person name="Nguyen T."/>
            <person name="Pegot-Espagnet P."/>
            <person name="Pouilly N."/>
            <person name="Raftis F."/>
            <person name="Sallet E."/>
            <person name="Schiex T."/>
            <person name="Thomas J."/>
            <person name="Vandecasteele C."/>
            <person name="Vares D."/>
            <person name="Vear F."/>
            <person name="Vautrin S."/>
            <person name="Crespi M."/>
            <person name="Mangin B."/>
            <person name="Burke J.M."/>
            <person name="Salse J."/>
            <person name="Munos S."/>
            <person name="Vincourt P."/>
            <person name="Rieseberg L.H."/>
            <person name="Langlade N.B."/>
        </authorList>
    </citation>
    <scope>NUCLEOTIDE SEQUENCE</scope>
    <source>
        <tissue evidence="1">Leaves</tissue>
    </source>
</reference>
<name>A0A9K3NKZ5_HELAN</name>
<comment type="caution">
    <text evidence="1">The sequence shown here is derived from an EMBL/GenBank/DDBJ whole genome shotgun (WGS) entry which is preliminary data.</text>
</comment>
<evidence type="ECO:0000313" key="1">
    <source>
        <dbReference type="EMBL" id="KAF5804094.1"/>
    </source>
</evidence>